<protein>
    <submittedName>
        <fullName evidence="4">Alcohol dehydrogenase</fullName>
        <ecNumber evidence="4">1.1.1.1</ecNumber>
    </submittedName>
</protein>
<dbReference type="GO" id="GO:0004022">
    <property type="term" value="F:alcohol dehydrogenase (NAD+) activity"/>
    <property type="evidence" value="ECO:0007669"/>
    <property type="project" value="UniProtKB-EC"/>
</dbReference>
<comment type="caution">
    <text evidence="4">The sequence shown here is derived from an EMBL/GenBank/DDBJ whole genome shotgun (WGS) entry which is preliminary data.</text>
</comment>
<keyword evidence="2 4" id="KW-0560">Oxidoreductase</keyword>
<dbReference type="PANTHER" id="PTHR48106">
    <property type="entry name" value="QUINONE OXIDOREDUCTASE PIG3-RELATED"/>
    <property type="match status" value="1"/>
</dbReference>
<evidence type="ECO:0000256" key="1">
    <source>
        <dbReference type="ARBA" id="ARBA00022857"/>
    </source>
</evidence>
<gene>
    <name evidence="4" type="ORF">SPHI_28440</name>
</gene>
<dbReference type="EMBL" id="MPSB01000019">
    <property type="protein sequence ID" value="ONF95001.1"/>
    <property type="molecule type" value="Genomic_DNA"/>
</dbReference>
<dbReference type="OrthoDB" id="8629910at2"/>
<dbReference type="InterPro" id="IPR011032">
    <property type="entry name" value="GroES-like_sf"/>
</dbReference>
<sequence>MFRIAAHSFGAPDQVLSLETADRPLVERGQVLVRMRASPINPSDLIPVTGAYRHRTALPFIPGFEGVGVVADVGEGIDPVLIGRRVLPLGTAGCWQSWKTLPADWCVTVPEDLDDDEAATAYINPLTALLMVRRLAPKPGDRIGVTAAGSAIGRMLIRMLAARGARPVGIIRSFAARQSISTECAEVVEEGCSLPALDSGLDAAGGAPGTLLGAAIKPGGLLLHYGLLSGQPLSHAGQASMTLFRLRDHVHAMPREAFHNAMSECFSEIRTGRASSLIEASYPLEAFRAALAHNRSSGRRGKIMLRMQPYT</sequence>
<dbReference type="Gene3D" id="3.40.50.720">
    <property type="entry name" value="NAD(P)-binding Rossmann-like Domain"/>
    <property type="match status" value="1"/>
</dbReference>
<evidence type="ECO:0000313" key="4">
    <source>
        <dbReference type="EMBL" id="ONF95001.1"/>
    </source>
</evidence>
<dbReference type="Gene3D" id="3.90.180.10">
    <property type="entry name" value="Medium-chain alcohol dehydrogenases, catalytic domain"/>
    <property type="match status" value="1"/>
</dbReference>
<dbReference type="Proteomes" id="UP000188729">
    <property type="component" value="Unassembled WGS sequence"/>
</dbReference>
<dbReference type="RefSeq" id="WP_076745598.1">
    <property type="nucleotide sequence ID" value="NZ_MPSB01000019.1"/>
</dbReference>
<dbReference type="PANTHER" id="PTHR48106:SF2">
    <property type="entry name" value="ZN2+-BINDING DEHYDROGENASE"/>
    <property type="match status" value="1"/>
</dbReference>
<dbReference type="InterPro" id="IPR013154">
    <property type="entry name" value="ADH-like_N"/>
</dbReference>
<organism evidence="4 5">
    <name type="scientific">Sphingomonas jeddahensis</name>
    <dbReference type="NCBI Taxonomy" id="1915074"/>
    <lineage>
        <taxon>Bacteria</taxon>
        <taxon>Pseudomonadati</taxon>
        <taxon>Pseudomonadota</taxon>
        <taxon>Alphaproteobacteria</taxon>
        <taxon>Sphingomonadales</taxon>
        <taxon>Sphingomonadaceae</taxon>
        <taxon>Sphingomonas</taxon>
    </lineage>
</organism>
<dbReference type="STRING" id="1915074.SPHI_28440"/>
<dbReference type="Pfam" id="PF08240">
    <property type="entry name" value="ADH_N"/>
    <property type="match status" value="1"/>
</dbReference>
<proteinExistence type="predicted"/>
<dbReference type="AlphaFoldDB" id="A0A1V2EQP7"/>
<dbReference type="CDD" id="cd05282">
    <property type="entry name" value="ETR_like"/>
    <property type="match status" value="1"/>
</dbReference>
<dbReference type="SUPFAM" id="SSF50129">
    <property type="entry name" value="GroES-like"/>
    <property type="match status" value="1"/>
</dbReference>
<dbReference type="GO" id="GO:0070402">
    <property type="term" value="F:NADPH binding"/>
    <property type="evidence" value="ECO:0007669"/>
    <property type="project" value="TreeGrafter"/>
</dbReference>
<dbReference type="SUPFAM" id="SSF51735">
    <property type="entry name" value="NAD(P)-binding Rossmann-fold domains"/>
    <property type="match status" value="1"/>
</dbReference>
<accession>A0A1V2EQP7</accession>
<reference evidence="4 5" key="1">
    <citation type="submission" date="2016-11" db="EMBL/GenBank/DDBJ databases">
        <title>Genome sequence of Sphingomonas jeddahensis G39.</title>
        <authorList>
            <person name="Poehlein A."/>
            <person name="Wuebbeler J.H."/>
            <person name="Steinbuechel A."/>
            <person name="Daniel R."/>
        </authorList>
    </citation>
    <scope>NUCLEOTIDE SEQUENCE [LARGE SCALE GENOMIC DNA]</scope>
    <source>
        <strain evidence="4 5">G39</strain>
    </source>
</reference>
<keyword evidence="1" id="KW-0521">NADP</keyword>
<keyword evidence="5" id="KW-1185">Reference proteome</keyword>
<dbReference type="InterPro" id="IPR036291">
    <property type="entry name" value="NAD(P)-bd_dom_sf"/>
</dbReference>
<dbReference type="SMART" id="SM00829">
    <property type="entry name" value="PKS_ER"/>
    <property type="match status" value="1"/>
</dbReference>
<evidence type="ECO:0000256" key="2">
    <source>
        <dbReference type="ARBA" id="ARBA00023002"/>
    </source>
</evidence>
<feature type="domain" description="Enoyl reductase (ER)" evidence="3">
    <location>
        <begin position="10"/>
        <end position="305"/>
    </location>
</feature>
<dbReference type="EC" id="1.1.1.1" evidence="4"/>
<evidence type="ECO:0000259" key="3">
    <source>
        <dbReference type="SMART" id="SM00829"/>
    </source>
</evidence>
<dbReference type="InterPro" id="IPR020843">
    <property type="entry name" value="ER"/>
</dbReference>
<evidence type="ECO:0000313" key="5">
    <source>
        <dbReference type="Proteomes" id="UP000188729"/>
    </source>
</evidence>
<dbReference type="GO" id="GO:0016651">
    <property type="term" value="F:oxidoreductase activity, acting on NAD(P)H"/>
    <property type="evidence" value="ECO:0007669"/>
    <property type="project" value="TreeGrafter"/>
</dbReference>
<name>A0A1V2EQP7_9SPHN</name>